<keyword evidence="2" id="KW-1185">Reference proteome</keyword>
<reference evidence="1 2" key="1">
    <citation type="submission" date="2020-08" db="EMBL/GenBank/DDBJ databases">
        <title>Sequencing the genomes of 1000 actinobacteria strains.</title>
        <authorList>
            <person name="Klenk H.-P."/>
        </authorList>
    </citation>
    <scope>NUCLEOTIDE SEQUENCE [LARGE SCALE GENOMIC DNA]</scope>
    <source>
        <strain evidence="1 2">DSM 44551</strain>
    </source>
</reference>
<evidence type="ECO:0000313" key="2">
    <source>
        <dbReference type="Proteomes" id="UP000572635"/>
    </source>
</evidence>
<comment type="caution">
    <text evidence="1">The sequence shown here is derived from an EMBL/GenBank/DDBJ whole genome shotgun (WGS) entry which is preliminary data.</text>
</comment>
<evidence type="ECO:0000313" key="1">
    <source>
        <dbReference type="EMBL" id="MBB5435388.1"/>
    </source>
</evidence>
<sequence length="213" mass="21308">MAGLPNLWAAAPRRVRWAAAAAAAVLLLVAVSVTAVLWAESSGPSAEAGPDDLFQAAPECGDVPAGVLDAALGEAALDGAERGLLEDSDGAVCTWTSVGAAEDGAPPRVLRVDFRALFTDRAGEVPGAEAAADALAALEPIQRGVSAVPELGGDARAWRATPAGETAEVAFRKDNLIVRVSYGGADGADGPPLGYQDARTAAVAAAEGIEAAI</sequence>
<dbReference type="RefSeq" id="WP_184398151.1">
    <property type="nucleotide sequence ID" value="NZ_JACHDB010000002.1"/>
</dbReference>
<gene>
    <name evidence="1" type="ORF">HDA36_005536</name>
</gene>
<evidence type="ECO:0008006" key="3">
    <source>
        <dbReference type="Google" id="ProtNLM"/>
    </source>
</evidence>
<protein>
    <recommendedName>
        <fullName evidence="3">DUF3558 domain-containing protein</fullName>
    </recommendedName>
</protein>
<organism evidence="1 2">
    <name type="scientific">Nocardiopsis composta</name>
    <dbReference type="NCBI Taxonomy" id="157465"/>
    <lineage>
        <taxon>Bacteria</taxon>
        <taxon>Bacillati</taxon>
        <taxon>Actinomycetota</taxon>
        <taxon>Actinomycetes</taxon>
        <taxon>Streptosporangiales</taxon>
        <taxon>Nocardiopsidaceae</taxon>
        <taxon>Nocardiopsis</taxon>
    </lineage>
</organism>
<dbReference type="EMBL" id="JACHDB010000002">
    <property type="protein sequence ID" value="MBB5435388.1"/>
    <property type="molecule type" value="Genomic_DNA"/>
</dbReference>
<dbReference type="Proteomes" id="UP000572635">
    <property type="component" value="Unassembled WGS sequence"/>
</dbReference>
<proteinExistence type="predicted"/>
<dbReference type="AlphaFoldDB" id="A0A7W8QRR0"/>
<name>A0A7W8QRR0_9ACTN</name>
<accession>A0A7W8QRR0</accession>